<dbReference type="PROSITE" id="PS51257">
    <property type="entry name" value="PROKAR_LIPOPROTEIN"/>
    <property type="match status" value="1"/>
</dbReference>
<proteinExistence type="predicted"/>
<dbReference type="OrthoDB" id="7165221at2"/>
<dbReference type="GO" id="GO:0016787">
    <property type="term" value="F:hydrolase activity"/>
    <property type="evidence" value="ECO:0007669"/>
    <property type="project" value="InterPro"/>
</dbReference>
<sequence length="310" mass="33383">MKKFSLGKCAYMALCCFLMGCIYTFESAYGRRVGTIGVLSTQSVTYPHEYNTAVGITELLVKLGAKSVTLLDYNKIVEGAGGTSAGMAAIKDSLGRFLRENGVDRILIPGNYYNVVSPPLPPTPNRQLVTDAMVGLIDDGANLRFLAICGGLQNVLHSKRIKLNKVRDILGSDKMADSHNIADPDPRLPGVPLMRVKALPGTKLESIVRKVNAGGDLVFYLPDAHKEAIDNAPENIKKLKALGYKIAAVSEDGIIEALEDRTGNILIQMHPEYMLMNADKKTGRHRAVDRAIAVALAIITDFLGGGSAGD</sequence>
<reference evidence="2" key="1">
    <citation type="submission" date="2018-06" db="EMBL/GenBank/DDBJ databases">
        <title>The Anaplasma ovis genome reveals a high proportion of pseudogenes.</title>
        <authorList>
            <person name="Liu Z."/>
            <person name="Peasley A.M."/>
            <person name="Yang J."/>
            <person name="Li Y."/>
            <person name="Guan G."/>
            <person name="Luo J."/>
            <person name="Yin H."/>
            <person name="Brayton K.A."/>
        </authorList>
    </citation>
    <scope>NUCLEOTIDE SEQUENCE [LARGE SCALE GENOMIC DNA]</scope>
    <source>
        <strain evidence="2">Haibei</strain>
    </source>
</reference>
<evidence type="ECO:0000313" key="1">
    <source>
        <dbReference type="EMBL" id="ASI48232.1"/>
    </source>
</evidence>
<dbReference type="Proteomes" id="UP000259762">
    <property type="component" value="Chromosome"/>
</dbReference>
<organism evidence="1 2">
    <name type="scientific">Anaplasma ovis str. Haibei</name>
    <dbReference type="NCBI Taxonomy" id="1248439"/>
    <lineage>
        <taxon>Bacteria</taxon>
        <taxon>Pseudomonadati</taxon>
        <taxon>Pseudomonadota</taxon>
        <taxon>Alphaproteobacteria</taxon>
        <taxon>Rickettsiales</taxon>
        <taxon>Anaplasmataceae</taxon>
        <taxon>Anaplasma</taxon>
    </lineage>
</organism>
<dbReference type="InterPro" id="IPR029062">
    <property type="entry name" value="Class_I_gatase-like"/>
</dbReference>
<dbReference type="SUPFAM" id="SSF52317">
    <property type="entry name" value="Class I glutamine amidotransferase-like"/>
    <property type="match status" value="1"/>
</dbReference>
<evidence type="ECO:0000313" key="2">
    <source>
        <dbReference type="Proteomes" id="UP000259762"/>
    </source>
</evidence>
<reference evidence="1 2" key="2">
    <citation type="journal article" date="2019" name="BMC Genomics">
        <title>The Anaplasma ovis genome reveals a high proportion of pseudogenes.</title>
        <authorList>
            <person name="Liu Z."/>
            <person name="Peasley A.M."/>
            <person name="Yang J."/>
            <person name="Li Y."/>
            <person name="Guan G."/>
            <person name="Luo J."/>
            <person name="Yin H."/>
            <person name="Brayton K.A."/>
        </authorList>
    </citation>
    <scope>NUCLEOTIDE SEQUENCE [LARGE SCALE GENOMIC DNA]</scope>
    <source>
        <strain evidence="1 2">Haibei</strain>
    </source>
</reference>
<keyword evidence="1" id="KW-0808">Transferase</keyword>
<keyword evidence="2" id="KW-1185">Reference proteome</keyword>
<dbReference type="Gene3D" id="3.40.50.880">
    <property type="match status" value="1"/>
</dbReference>
<dbReference type="InterPro" id="IPR011697">
    <property type="entry name" value="Peptidase_C26"/>
</dbReference>
<name>A0A2Z2LIV0_9RICK</name>
<dbReference type="EMBL" id="CP015994">
    <property type="protein sequence ID" value="ASI48232.1"/>
    <property type="molecule type" value="Genomic_DNA"/>
</dbReference>
<protein>
    <submittedName>
        <fullName evidence="1">Amidotransferase</fullName>
    </submittedName>
</protein>
<dbReference type="RefSeq" id="WP_075139504.1">
    <property type="nucleotide sequence ID" value="NZ_CP015994.1"/>
</dbReference>
<dbReference type="GO" id="GO:0016740">
    <property type="term" value="F:transferase activity"/>
    <property type="evidence" value="ECO:0007669"/>
    <property type="project" value="UniProtKB-KW"/>
</dbReference>
<accession>A0A2Z2LIV0</accession>
<dbReference type="KEGG" id="aoh:AOV_02980"/>
<dbReference type="AlphaFoldDB" id="A0A2Z2LIV0"/>
<dbReference type="Pfam" id="PF07722">
    <property type="entry name" value="Peptidase_C26"/>
    <property type="match status" value="1"/>
</dbReference>
<gene>
    <name evidence="1" type="ORF">AOV_02980</name>
</gene>